<reference evidence="2" key="1">
    <citation type="submission" date="2016-10" db="EMBL/GenBank/DDBJ databases">
        <title>Sequence of Gallionella enrichment culture.</title>
        <authorList>
            <person name="Poehlein A."/>
            <person name="Muehling M."/>
            <person name="Daniel R."/>
        </authorList>
    </citation>
    <scope>NUCLEOTIDE SEQUENCE</scope>
</reference>
<feature type="transmembrane region" description="Helical" evidence="1">
    <location>
        <begin position="33"/>
        <end position="54"/>
    </location>
</feature>
<gene>
    <name evidence="2" type="ORF">GALL_553300</name>
</gene>
<keyword evidence="1" id="KW-1133">Transmembrane helix</keyword>
<comment type="caution">
    <text evidence="2">The sequence shown here is derived from an EMBL/GenBank/DDBJ whole genome shotgun (WGS) entry which is preliminary data.</text>
</comment>
<sequence length="55" mass="5520">MKIVLLVVGLLSIAVGLFWFGQGAGLLSGPHNAVLIDAGAGAAAMGIGVVWFALR</sequence>
<organism evidence="2">
    <name type="scientific">mine drainage metagenome</name>
    <dbReference type="NCBI Taxonomy" id="410659"/>
    <lineage>
        <taxon>unclassified sequences</taxon>
        <taxon>metagenomes</taxon>
        <taxon>ecological metagenomes</taxon>
    </lineage>
</organism>
<evidence type="ECO:0000256" key="1">
    <source>
        <dbReference type="SAM" id="Phobius"/>
    </source>
</evidence>
<keyword evidence="1" id="KW-0812">Transmembrane</keyword>
<keyword evidence="1" id="KW-0472">Membrane</keyword>
<accession>A0A1J5P6R8</accession>
<name>A0A1J5P6R8_9ZZZZ</name>
<dbReference type="EMBL" id="MLJW01009280">
    <property type="protein sequence ID" value="OIQ63132.1"/>
    <property type="molecule type" value="Genomic_DNA"/>
</dbReference>
<dbReference type="AlphaFoldDB" id="A0A1J5P6R8"/>
<evidence type="ECO:0000313" key="2">
    <source>
        <dbReference type="EMBL" id="OIQ63132.1"/>
    </source>
</evidence>
<proteinExistence type="predicted"/>
<protein>
    <submittedName>
        <fullName evidence="2">Uncharacterized protein</fullName>
    </submittedName>
</protein>